<accession>A0A4U2PQI3</accession>
<feature type="compositionally biased region" description="Polar residues" evidence="1">
    <location>
        <begin position="54"/>
        <end position="85"/>
    </location>
</feature>
<protein>
    <recommendedName>
        <fullName evidence="5">DUF4309 domain-containing protein</fullName>
    </recommendedName>
</protein>
<feature type="chain" id="PRO_5039569088" description="DUF4309 domain-containing protein" evidence="2">
    <location>
        <begin position="33"/>
        <end position="263"/>
    </location>
</feature>
<feature type="signal peptide" evidence="2">
    <location>
        <begin position="1"/>
        <end position="32"/>
    </location>
</feature>
<dbReference type="Proteomes" id="UP000308114">
    <property type="component" value="Unassembled WGS sequence"/>
</dbReference>
<dbReference type="InterPro" id="IPR025453">
    <property type="entry name" value="DUF4309"/>
</dbReference>
<keyword evidence="2" id="KW-0732">Signal</keyword>
<feature type="compositionally biased region" description="Low complexity" evidence="1">
    <location>
        <begin position="99"/>
        <end position="113"/>
    </location>
</feature>
<comment type="caution">
    <text evidence="3">The sequence shown here is derived from an EMBL/GenBank/DDBJ whole genome shotgun (WGS) entry which is preliminary data.</text>
</comment>
<gene>
    <name evidence="3" type="ORF">C1I60_19010</name>
</gene>
<organism evidence="3 4">
    <name type="scientific">Paenibacillus terrae</name>
    <dbReference type="NCBI Taxonomy" id="159743"/>
    <lineage>
        <taxon>Bacteria</taxon>
        <taxon>Bacillati</taxon>
        <taxon>Bacillota</taxon>
        <taxon>Bacilli</taxon>
        <taxon>Bacillales</taxon>
        <taxon>Paenibacillaceae</taxon>
        <taxon>Paenibacillus</taxon>
    </lineage>
</organism>
<dbReference type="PROSITE" id="PS51257">
    <property type="entry name" value="PROKAR_LIPOPROTEIN"/>
    <property type="match status" value="1"/>
</dbReference>
<name>A0A4U2PQI3_9BACL</name>
<evidence type="ECO:0000256" key="1">
    <source>
        <dbReference type="SAM" id="MobiDB-lite"/>
    </source>
</evidence>
<evidence type="ECO:0000313" key="4">
    <source>
        <dbReference type="Proteomes" id="UP000308114"/>
    </source>
</evidence>
<reference evidence="3 4" key="1">
    <citation type="submission" date="2018-01" db="EMBL/GenBank/DDBJ databases">
        <title>Bacillales members from the olive rhizosphere are effective biological control agents against Verticillium dahliae.</title>
        <authorList>
            <person name="Gomez-Lama C."/>
            <person name="Legarda G."/>
            <person name="Ruano-Rosa D."/>
            <person name="Pizarro-Tobias P."/>
            <person name="Valverde-Corredor A."/>
            <person name="Niqui J.L."/>
            <person name="Trivino J.C."/>
            <person name="Roca A."/>
            <person name="Mercado-Blanco J."/>
        </authorList>
    </citation>
    <scope>NUCLEOTIDE SEQUENCE [LARGE SCALE GENOMIC DNA]</scope>
    <source>
        <strain evidence="3 4">PIC167</strain>
    </source>
</reference>
<evidence type="ECO:0008006" key="5">
    <source>
        <dbReference type="Google" id="ProtNLM"/>
    </source>
</evidence>
<dbReference type="RefSeq" id="WP_137063145.1">
    <property type="nucleotide sequence ID" value="NZ_PNXQ01000016.1"/>
</dbReference>
<proteinExistence type="predicted"/>
<evidence type="ECO:0000256" key="2">
    <source>
        <dbReference type="SAM" id="SignalP"/>
    </source>
</evidence>
<dbReference type="EMBL" id="PNXQ01000016">
    <property type="protein sequence ID" value="TKH41465.1"/>
    <property type="molecule type" value="Genomic_DNA"/>
</dbReference>
<dbReference type="Pfam" id="PF14172">
    <property type="entry name" value="DUF4309"/>
    <property type="match status" value="1"/>
</dbReference>
<evidence type="ECO:0000313" key="3">
    <source>
        <dbReference type="EMBL" id="TKH41465.1"/>
    </source>
</evidence>
<sequence length="263" mass="27886">MMKHSHPHQPKKLPYKLVTATALMAISFAAITGCGNSGETKSTAPITEGAVAPSTDSSAQKTDNNSKSADANKQGSDADQQSLSPADSKDTGKVSEQGSTSAHQSSASSRAPSNVLTNNKHSFPATILSAAKQGTLPNLPKGLGLGTGSDLLFELWGKSESGSTGHLRSYTKHHTDIVLDGSDKVTEITSSDPSYTKLLINQVVKELGKPTETNDTSKDVPGTAEASYMIKKASALDQYLVFSYQTKTQKVNYVRLYFNSMTP</sequence>
<feature type="region of interest" description="Disordered" evidence="1">
    <location>
        <begin position="39"/>
        <end position="118"/>
    </location>
</feature>
<dbReference type="AlphaFoldDB" id="A0A4U2PQI3"/>